<protein>
    <submittedName>
        <fullName evidence="2">Uncharacterized protein</fullName>
    </submittedName>
</protein>
<evidence type="ECO:0000313" key="2">
    <source>
        <dbReference type="EMBL" id="ROW12220.1"/>
    </source>
</evidence>
<dbReference type="OrthoDB" id="5237726at2759"/>
<sequence length="434" mass="47296">MPTSSRPDLAGSAGIKFSNKERNDKIISYMWYIHILVKVNTEDRLRDHIAPLLQGDVFSCVTSPGLPCAGSSDEHDSMHGGGGKKMEKVDDLTDYLVLHFFNNKLLGQLVATAPLLEQAEEYARVLAGIPESFREEFCRRLYVLLFRHGIVEWPPGIDVPDPAAAAAIAVAAGASPHPGQRDPEPSDLLVDDDDEMAGSEDRGPHRRRYHPGRDSSSSSGTTASPSPIPSPSPDGSEHGSEMAREAYFGTASSPLPWNYFSDWHLSRNGYGPLPEYAEYDVADNGSSQRQPAPPHTTPQQQQQQQQKMYQMQREQAVSPRCHFPKIPYAEDARDDVLMAPAYPWLSRLDPHHLHRSSGDAVGWDYGIVVGGDGGGGGGGAMRVRHVSGQGGNRLSGPDLSPVPGADLASDCAQAVGEDHHIWDWDWDPRASSPV</sequence>
<feature type="compositionally biased region" description="Low complexity" evidence="1">
    <location>
        <begin position="297"/>
        <end position="313"/>
    </location>
</feature>
<organism evidence="2 3">
    <name type="scientific">Cytospora schulzeri</name>
    <dbReference type="NCBI Taxonomy" id="448051"/>
    <lineage>
        <taxon>Eukaryota</taxon>
        <taxon>Fungi</taxon>
        <taxon>Dikarya</taxon>
        <taxon>Ascomycota</taxon>
        <taxon>Pezizomycotina</taxon>
        <taxon>Sordariomycetes</taxon>
        <taxon>Sordariomycetidae</taxon>
        <taxon>Diaporthales</taxon>
        <taxon>Cytosporaceae</taxon>
        <taxon>Cytospora</taxon>
    </lineage>
</organism>
<gene>
    <name evidence="2" type="ORF">VMCG_00108</name>
</gene>
<evidence type="ECO:0000313" key="3">
    <source>
        <dbReference type="Proteomes" id="UP000283895"/>
    </source>
</evidence>
<reference evidence="2 3" key="1">
    <citation type="submission" date="2015-09" db="EMBL/GenBank/DDBJ databases">
        <title>Host preference determinants of Valsa canker pathogens revealed by comparative genomics.</title>
        <authorList>
            <person name="Yin Z."/>
            <person name="Huang L."/>
        </authorList>
    </citation>
    <scope>NUCLEOTIDE SEQUENCE [LARGE SCALE GENOMIC DNA]</scope>
    <source>
        <strain evidence="2 3">03-1</strain>
    </source>
</reference>
<dbReference type="AlphaFoldDB" id="A0A423X961"/>
<dbReference type="Proteomes" id="UP000283895">
    <property type="component" value="Unassembled WGS sequence"/>
</dbReference>
<feature type="region of interest" description="Disordered" evidence="1">
    <location>
        <begin position="283"/>
        <end position="313"/>
    </location>
</feature>
<dbReference type="EMBL" id="LKEA01000001">
    <property type="protein sequence ID" value="ROW12220.1"/>
    <property type="molecule type" value="Genomic_DNA"/>
</dbReference>
<feature type="compositionally biased region" description="Low complexity" evidence="1">
    <location>
        <begin position="214"/>
        <end position="225"/>
    </location>
</feature>
<evidence type="ECO:0000256" key="1">
    <source>
        <dbReference type="SAM" id="MobiDB-lite"/>
    </source>
</evidence>
<name>A0A423X961_9PEZI</name>
<feature type="region of interest" description="Disordered" evidence="1">
    <location>
        <begin position="172"/>
        <end position="240"/>
    </location>
</feature>
<keyword evidence="3" id="KW-1185">Reference proteome</keyword>
<proteinExistence type="predicted"/>
<comment type="caution">
    <text evidence="2">The sequence shown here is derived from an EMBL/GenBank/DDBJ whole genome shotgun (WGS) entry which is preliminary data.</text>
</comment>
<accession>A0A423X961</accession>
<feature type="compositionally biased region" description="Acidic residues" evidence="1">
    <location>
        <begin position="189"/>
        <end position="198"/>
    </location>
</feature>